<comment type="caution">
    <text evidence="2">The sequence shown here is derived from an EMBL/GenBank/DDBJ whole genome shotgun (WGS) entry which is preliminary data.</text>
</comment>
<evidence type="ECO:0000313" key="3">
    <source>
        <dbReference type="Proteomes" id="UP001454036"/>
    </source>
</evidence>
<dbReference type="InterPro" id="IPR026847">
    <property type="entry name" value="VPS13"/>
</dbReference>
<organism evidence="2 3">
    <name type="scientific">Lithospermum erythrorhizon</name>
    <name type="common">Purple gromwell</name>
    <name type="synonym">Lithospermum officinale var. erythrorhizon</name>
    <dbReference type="NCBI Taxonomy" id="34254"/>
    <lineage>
        <taxon>Eukaryota</taxon>
        <taxon>Viridiplantae</taxon>
        <taxon>Streptophyta</taxon>
        <taxon>Embryophyta</taxon>
        <taxon>Tracheophyta</taxon>
        <taxon>Spermatophyta</taxon>
        <taxon>Magnoliopsida</taxon>
        <taxon>eudicotyledons</taxon>
        <taxon>Gunneridae</taxon>
        <taxon>Pentapetalae</taxon>
        <taxon>asterids</taxon>
        <taxon>lamiids</taxon>
        <taxon>Boraginales</taxon>
        <taxon>Boraginaceae</taxon>
        <taxon>Boraginoideae</taxon>
        <taxon>Lithospermeae</taxon>
        <taxon>Lithospermum</taxon>
    </lineage>
</organism>
<name>A0AAV3RGE8_LITER</name>
<sequence>MSNSVVPTKSRKPRMSVKQNIPFESKSCGPLTPEELAMDEEYEWDHDIKLLDMEDNNNMEICEYCLMMNDCECDEQEEDDPEEDIQEEEEEQEEDDPEEDVEDCEEYEEDDPEEDIQDCEEEDMYADFEYVCVDTGVLLSVDYLSMKRALEDDHDDDNCDDEEEDLIPIVASVLPGDSYYSYNTTQETIPEIKSKVVELNGVLITHALITVRELSLRCAQHYSWYTLRAIYIAKGSPLLPPAFASMFDDLASSSLDVFFDPSSGVINLPDLTIGTFKLLKKCIDGNGLSGTKRYFGDLGKTLKSAGSNVLFAMVTEISDSILRGAKANGWKGMVVNELSSSSYRVTKAGRHII</sequence>
<dbReference type="PANTHER" id="PTHR16166:SF130">
    <property type="entry name" value="PROTEIN SORTING-ASSOCIATED PROTEIN, PUTATIVE (DUF1162)-RELATED"/>
    <property type="match status" value="1"/>
</dbReference>
<accession>A0AAV3RGE8</accession>
<dbReference type="AlphaFoldDB" id="A0AAV3RGE8"/>
<evidence type="ECO:0000256" key="1">
    <source>
        <dbReference type="SAM" id="MobiDB-lite"/>
    </source>
</evidence>
<gene>
    <name evidence="2" type="ORF">LIER_28171</name>
</gene>
<keyword evidence="3" id="KW-1185">Reference proteome</keyword>
<dbReference type="PANTHER" id="PTHR16166">
    <property type="entry name" value="VACUOLAR PROTEIN SORTING-ASSOCIATED PROTEIN VPS13"/>
    <property type="match status" value="1"/>
</dbReference>
<dbReference type="GO" id="GO:0045053">
    <property type="term" value="P:protein retention in Golgi apparatus"/>
    <property type="evidence" value="ECO:0007669"/>
    <property type="project" value="TreeGrafter"/>
</dbReference>
<evidence type="ECO:0000313" key="2">
    <source>
        <dbReference type="EMBL" id="GAA0174879.1"/>
    </source>
</evidence>
<reference evidence="2 3" key="1">
    <citation type="submission" date="2024-01" db="EMBL/GenBank/DDBJ databases">
        <title>The complete chloroplast genome sequence of Lithospermum erythrorhizon: insights into the phylogenetic relationship among Boraginaceae species and the maternal lineages of purple gromwells.</title>
        <authorList>
            <person name="Okada T."/>
            <person name="Watanabe K."/>
        </authorList>
    </citation>
    <scope>NUCLEOTIDE SEQUENCE [LARGE SCALE GENOMIC DNA]</scope>
</reference>
<feature type="region of interest" description="Disordered" evidence="1">
    <location>
        <begin position="74"/>
        <end position="117"/>
    </location>
</feature>
<dbReference type="GO" id="GO:0006623">
    <property type="term" value="P:protein targeting to vacuole"/>
    <property type="evidence" value="ECO:0007669"/>
    <property type="project" value="TreeGrafter"/>
</dbReference>
<protein>
    <submittedName>
        <fullName evidence="2">Membrane traffic protein</fullName>
    </submittedName>
</protein>
<dbReference type="Proteomes" id="UP001454036">
    <property type="component" value="Unassembled WGS sequence"/>
</dbReference>
<feature type="region of interest" description="Disordered" evidence="1">
    <location>
        <begin position="1"/>
        <end position="32"/>
    </location>
</feature>
<proteinExistence type="predicted"/>
<dbReference type="EMBL" id="BAABME010009285">
    <property type="protein sequence ID" value="GAA0174879.1"/>
    <property type="molecule type" value="Genomic_DNA"/>
</dbReference>